<reference evidence="1" key="1">
    <citation type="journal article" date="2019" name="bioRxiv">
        <title>The Genome of the Zebra Mussel, Dreissena polymorpha: A Resource for Invasive Species Research.</title>
        <authorList>
            <person name="McCartney M.A."/>
            <person name="Auch B."/>
            <person name="Kono T."/>
            <person name="Mallez S."/>
            <person name="Zhang Y."/>
            <person name="Obille A."/>
            <person name="Becker A."/>
            <person name="Abrahante J.E."/>
            <person name="Garbe J."/>
            <person name="Badalamenti J.P."/>
            <person name="Herman A."/>
            <person name="Mangelson H."/>
            <person name="Liachko I."/>
            <person name="Sullivan S."/>
            <person name="Sone E.D."/>
            <person name="Koren S."/>
            <person name="Silverstein K.A.T."/>
            <person name="Beckman K.B."/>
            <person name="Gohl D.M."/>
        </authorList>
    </citation>
    <scope>NUCLEOTIDE SEQUENCE</scope>
    <source>
        <strain evidence="1">Duluth1</strain>
        <tissue evidence="1">Whole animal</tissue>
    </source>
</reference>
<keyword evidence="2" id="KW-1185">Reference proteome</keyword>
<sequence>MLKGNIEIERGKKKHVIEQQYLSKSVEVKVDEGEVVVGDATDARGASVVHLPGQLLHEVLDLLKVILAYALRLVYHKYHIGQRKAAFWRSEKN</sequence>
<proteinExistence type="predicted"/>
<protein>
    <submittedName>
        <fullName evidence="1">Uncharacterized protein</fullName>
    </submittedName>
</protein>
<comment type="caution">
    <text evidence="1">The sequence shown here is derived from an EMBL/GenBank/DDBJ whole genome shotgun (WGS) entry which is preliminary data.</text>
</comment>
<dbReference type="Proteomes" id="UP000828390">
    <property type="component" value="Unassembled WGS sequence"/>
</dbReference>
<dbReference type="EMBL" id="JAIWYP010000005">
    <property type="protein sequence ID" value="KAH3828030.1"/>
    <property type="molecule type" value="Genomic_DNA"/>
</dbReference>
<name>A0A9D4H5S5_DREPO</name>
<reference evidence="1" key="2">
    <citation type="submission" date="2020-11" db="EMBL/GenBank/DDBJ databases">
        <authorList>
            <person name="McCartney M.A."/>
            <person name="Auch B."/>
            <person name="Kono T."/>
            <person name="Mallez S."/>
            <person name="Becker A."/>
            <person name="Gohl D.M."/>
            <person name="Silverstein K.A.T."/>
            <person name="Koren S."/>
            <person name="Bechman K.B."/>
            <person name="Herman A."/>
            <person name="Abrahante J.E."/>
            <person name="Garbe J."/>
        </authorList>
    </citation>
    <scope>NUCLEOTIDE SEQUENCE</scope>
    <source>
        <strain evidence="1">Duluth1</strain>
        <tissue evidence="1">Whole animal</tissue>
    </source>
</reference>
<evidence type="ECO:0000313" key="1">
    <source>
        <dbReference type="EMBL" id="KAH3828030.1"/>
    </source>
</evidence>
<dbReference type="AlphaFoldDB" id="A0A9D4H5S5"/>
<organism evidence="1 2">
    <name type="scientific">Dreissena polymorpha</name>
    <name type="common">Zebra mussel</name>
    <name type="synonym">Mytilus polymorpha</name>
    <dbReference type="NCBI Taxonomy" id="45954"/>
    <lineage>
        <taxon>Eukaryota</taxon>
        <taxon>Metazoa</taxon>
        <taxon>Spiralia</taxon>
        <taxon>Lophotrochozoa</taxon>
        <taxon>Mollusca</taxon>
        <taxon>Bivalvia</taxon>
        <taxon>Autobranchia</taxon>
        <taxon>Heteroconchia</taxon>
        <taxon>Euheterodonta</taxon>
        <taxon>Imparidentia</taxon>
        <taxon>Neoheterodontei</taxon>
        <taxon>Myida</taxon>
        <taxon>Dreissenoidea</taxon>
        <taxon>Dreissenidae</taxon>
        <taxon>Dreissena</taxon>
    </lineage>
</organism>
<evidence type="ECO:0000313" key="2">
    <source>
        <dbReference type="Proteomes" id="UP000828390"/>
    </source>
</evidence>
<gene>
    <name evidence="1" type="ORF">DPMN_129979</name>
</gene>
<accession>A0A9D4H5S5</accession>